<evidence type="ECO:0000259" key="2">
    <source>
        <dbReference type="Pfam" id="PF24837"/>
    </source>
</evidence>
<reference evidence="3" key="1">
    <citation type="submission" date="2020-02" db="EMBL/GenBank/DDBJ databases">
        <authorList>
            <person name="Meier V. D."/>
        </authorList>
    </citation>
    <scope>NUCLEOTIDE SEQUENCE</scope>
    <source>
        <strain evidence="3">AVDCRST_MAG24</strain>
    </source>
</reference>
<dbReference type="Pfam" id="PF24837">
    <property type="entry name" value="AMIN-like"/>
    <property type="match status" value="1"/>
</dbReference>
<evidence type="ECO:0000256" key="1">
    <source>
        <dbReference type="SAM" id="SignalP"/>
    </source>
</evidence>
<organism evidence="3">
    <name type="scientific">uncultured Nocardioidaceae bacterium</name>
    <dbReference type="NCBI Taxonomy" id="253824"/>
    <lineage>
        <taxon>Bacteria</taxon>
        <taxon>Bacillati</taxon>
        <taxon>Actinomycetota</taxon>
        <taxon>Actinomycetes</taxon>
        <taxon>Propionibacteriales</taxon>
        <taxon>Nocardioidaceae</taxon>
        <taxon>environmental samples</taxon>
    </lineage>
</organism>
<dbReference type="EMBL" id="CADCUF010000219">
    <property type="protein sequence ID" value="CAA9344713.1"/>
    <property type="molecule type" value="Genomic_DNA"/>
</dbReference>
<feature type="domain" description="AMIN-like" evidence="2">
    <location>
        <begin position="71"/>
        <end position="203"/>
    </location>
</feature>
<accession>A0A6J4M0B1</accession>
<dbReference type="InterPro" id="IPR056303">
    <property type="entry name" value="AMIN-like"/>
</dbReference>
<proteinExistence type="predicted"/>
<feature type="chain" id="PRO_5039531790" description="AMIN-like domain-containing protein" evidence="1">
    <location>
        <begin position="37"/>
        <end position="205"/>
    </location>
</feature>
<gene>
    <name evidence="3" type="ORF">AVDCRST_MAG24-1462</name>
</gene>
<name>A0A6J4M0B1_9ACTN</name>
<feature type="signal peptide" evidence="1">
    <location>
        <begin position="1"/>
        <end position="36"/>
    </location>
</feature>
<keyword evidence="1" id="KW-0732">Signal</keyword>
<protein>
    <recommendedName>
        <fullName evidence="2">AMIN-like domain-containing protein</fullName>
    </recommendedName>
</protein>
<dbReference type="AlphaFoldDB" id="A0A6J4M0B1"/>
<sequence>MRVPVKEDDMSVPRRRILRQLALAAALILGPAGTVAAGTLAAGPAAATAASDCRTAWGSLVERQAPRATGEVTGVRSGRHRCFDRLVIDVGAGEARPGFRVEYVDTVRKDGSGAEVALRGGARLSVVVVAPAYDEQGRATYQPADRRELVDVTGYDTFRQVAWAGTFEGRTTVGLGVRARLPMRAFTLTDAEGASRVVVDVAHSW</sequence>
<evidence type="ECO:0000313" key="3">
    <source>
        <dbReference type="EMBL" id="CAA9344713.1"/>
    </source>
</evidence>